<keyword evidence="6" id="KW-0862">Zinc</keyword>
<dbReference type="InterPro" id="IPR036236">
    <property type="entry name" value="Znf_C2H2_sf"/>
</dbReference>
<dbReference type="PROSITE" id="PS00028">
    <property type="entry name" value="ZINC_FINGER_C2H2_1"/>
    <property type="match status" value="2"/>
</dbReference>
<feature type="region of interest" description="Disordered" evidence="11">
    <location>
        <begin position="478"/>
        <end position="498"/>
    </location>
</feature>
<proteinExistence type="predicted"/>
<accession>A0A8R1YG07</accession>
<keyword evidence="3" id="KW-0479">Metal-binding</keyword>
<feature type="compositionally biased region" description="Polar residues" evidence="11">
    <location>
        <begin position="11"/>
        <end position="22"/>
    </location>
</feature>
<keyword evidence="2" id="KW-1017">Isopeptide bond</keyword>
<evidence type="ECO:0000256" key="3">
    <source>
        <dbReference type="ARBA" id="ARBA00022723"/>
    </source>
</evidence>
<feature type="region of interest" description="Disordered" evidence="11">
    <location>
        <begin position="1"/>
        <end position="115"/>
    </location>
</feature>
<dbReference type="Pfam" id="PF25491">
    <property type="entry name" value="CCHC_BCL-11A"/>
    <property type="match status" value="1"/>
</dbReference>
<evidence type="ECO:0000256" key="5">
    <source>
        <dbReference type="ARBA" id="ARBA00022771"/>
    </source>
</evidence>
<name>A0A2A6C1Y3_PRIPA</name>
<reference evidence="12" key="2">
    <citation type="submission" date="2022-06" db="UniProtKB">
        <authorList>
            <consortium name="EnsemblMetazoa"/>
        </authorList>
    </citation>
    <scope>IDENTIFICATION</scope>
    <source>
        <strain evidence="12">PS312</strain>
    </source>
</reference>
<protein>
    <submittedName>
        <fullName evidence="12">Bcl-11</fullName>
    </submittedName>
</protein>
<evidence type="ECO:0000256" key="7">
    <source>
        <dbReference type="ARBA" id="ARBA00022843"/>
    </source>
</evidence>
<dbReference type="GO" id="GO:0005634">
    <property type="term" value="C:nucleus"/>
    <property type="evidence" value="ECO:0000318"/>
    <property type="project" value="GO_Central"/>
</dbReference>
<evidence type="ECO:0000256" key="11">
    <source>
        <dbReference type="SAM" id="MobiDB-lite"/>
    </source>
</evidence>
<keyword evidence="5" id="KW-0863">Zinc-finger</keyword>
<dbReference type="PANTHER" id="PTHR45993">
    <property type="entry name" value="B-CELL LYMPHOMA/LEUKEMIA 11"/>
    <property type="match status" value="1"/>
</dbReference>
<keyword evidence="4" id="KW-0677">Repeat</keyword>
<dbReference type="Proteomes" id="UP000005239">
    <property type="component" value="Unassembled WGS sequence"/>
</dbReference>
<keyword evidence="9" id="KW-0804">Transcription</keyword>
<dbReference type="GO" id="GO:0006357">
    <property type="term" value="P:regulation of transcription by RNA polymerase II"/>
    <property type="evidence" value="ECO:0000318"/>
    <property type="project" value="GO_Central"/>
</dbReference>
<dbReference type="InterPro" id="IPR051497">
    <property type="entry name" value="Dev/Hematopoietic_TF"/>
</dbReference>
<keyword evidence="8" id="KW-0805">Transcription regulation</keyword>
<comment type="subcellular location">
    <subcellularLocation>
        <location evidence="1">Nucleus</location>
    </subcellularLocation>
</comment>
<feature type="compositionally biased region" description="Pro residues" evidence="11">
    <location>
        <begin position="482"/>
        <end position="498"/>
    </location>
</feature>
<evidence type="ECO:0000313" key="12">
    <source>
        <dbReference type="EnsemblMetazoa" id="PPA20236.1"/>
    </source>
</evidence>
<keyword evidence="13" id="KW-1185">Reference proteome</keyword>
<evidence type="ECO:0000256" key="1">
    <source>
        <dbReference type="ARBA" id="ARBA00004123"/>
    </source>
</evidence>
<dbReference type="InterPro" id="IPR013087">
    <property type="entry name" value="Znf_C2H2_type"/>
</dbReference>
<evidence type="ECO:0000256" key="9">
    <source>
        <dbReference type="ARBA" id="ARBA00023163"/>
    </source>
</evidence>
<feature type="region of interest" description="Disordered" evidence="11">
    <location>
        <begin position="512"/>
        <end position="549"/>
    </location>
</feature>
<sequence length="793" mass="85458">MNVPEVKKNTTHMSGACSVSSRSRTRKKAAGSGSGGAREARGDSSAPEADESASGADAAGAARPGGNNNNNMDASSGSTPMASSDSGIDSSAEVEMGELKSGSPMSREGSSPSDNGVDSIVCGECHAHFPLSMFTSFIQHKVHGCDSKASPSMDCEDDARPLSRQSRRRHFSTNLSHLRTRSASANVCHPSFHHNATTDTNDLLLVADLKHIQLNFKINEDKTVTCHTCKETCSDLWSLVKHCHVLHGLRVCQEDISDTDVMTTSTSSPQSSSLESGLSYRGAEYRGAAESREMMEGRDLMTPTTPDKRMSTPLQHSLKGLQASNKSAFSLNAFCSERLKEIAEKATQEEKAFPHFSNENKRLGRLISEGTDEEHGVSAFTPASNALNGFANQIQQGAGGATPTGSLLQNLWSQPTMASAISNYYSSTINQLSSSFSTHAAAAALLGLSNQVYNEARDFRRSDASSITVRKLHRSVYTPQPTAQPHPQPTSVPATPTPCFTPKPSFLSGIKLEEQPLRPSSTLRRRAGSPSECAPLSKNPRTSSSDDASELIVVDDINMAEFDLAEPSARRAVNIKKEMCTYCNKVFTNRSNLIVHLRSHTGEKPYKCQLCPYACAQSSKLTRHMRTHGQNGKETHHCYICQMPFTVHSTLEKHMRKCVVNNSAQAAAIKRELTSSDDVKPSASLLADATSLIALSSAPIPPTPPPTTTTAGQSHQIVLNWLQALNVSNAPGTSSGPLPSASASTKVSVWRPSLFLIFINQSEDEYAGEEEDMEETEAAELIQRIKQESAIVA</sequence>
<reference evidence="13" key="1">
    <citation type="journal article" date="2008" name="Nat. Genet.">
        <title>The Pristionchus pacificus genome provides a unique perspective on nematode lifestyle and parasitism.</title>
        <authorList>
            <person name="Dieterich C."/>
            <person name="Clifton S.W."/>
            <person name="Schuster L.N."/>
            <person name="Chinwalla A."/>
            <person name="Delehaunty K."/>
            <person name="Dinkelacker I."/>
            <person name="Fulton L."/>
            <person name="Fulton R."/>
            <person name="Godfrey J."/>
            <person name="Minx P."/>
            <person name="Mitreva M."/>
            <person name="Roeseler W."/>
            <person name="Tian H."/>
            <person name="Witte H."/>
            <person name="Yang S.P."/>
            <person name="Wilson R.K."/>
            <person name="Sommer R.J."/>
        </authorList>
    </citation>
    <scope>NUCLEOTIDE SEQUENCE [LARGE SCALE GENOMIC DNA]</scope>
    <source>
        <strain evidence="13">PS312</strain>
    </source>
</reference>
<dbReference type="SMART" id="SM00355">
    <property type="entry name" value="ZnF_C2H2"/>
    <property type="match status" value="4"/>
</dbReference>
<accession>A0A2A6C1Y3</accession>
<dbReference type="InterPro" id="IPR057448">
    <property type="entry name" value="BCL-11A_Znf_CCHC"/>
</dbReference>
<dbReference type="GO" id="GO:0003700">
    <property type="term" value="F:DNA-binding transcription factor activity"/>
    <property type="evidence" value="ECO:0000318"/>
    <property type="project" value="GO_Central"/>
</dbReference>
<dbReference type="GO" id="GO:0008270">
    <property type="term" value="F:zinc ion binding"/>
    <property type="evidence" value="ECO:0007669"/>
    <property type="project" value="UniProtKB-KW"/>
</dbReference>
<evidence type="ECO:0000313" key="13">
    <source>
        <dbReference type="Proteomes" id="UP000005239"/>
    </source>
</evidence>
<dbReference type="PANTHER" id="PTHR45993:SF6">
    <property type="entry name" value="C2H2-TYPE DOMAIN-CONTAINING PROTEIN"/>
    <property type="match status" value="1"/>
</dbReference>
<feature type="compositionally biased region" description="Low complexity" evidence="11">
    <location>
        <begin position="43"/>
        <end position="78"/>
    </location>
</feature>
<dbReference type="EnsemblMetazoa" id="PPA20236.1">
    <property type="protein sequence ID" value="PPA20236.1"/>
    <property type="gene ID" value="WBGene00109790"/>
</dbReference>
<evidence type="ECO:0000256" key="6">
    <source>
        <dbReference type="ARBA" id="ARBA00022833"/>
    </source>
</evidence>
<evidence type="ECO:0000256" key="8">
    <source>
        <dbReference type="ARBA" id="ARBA00023015"/>
    </source>
</evidence>
<organism evidence="12 13">
    <name type="scientific">Pristionchus pacificus</name>
    <name type="common">Parasitic nematode worm</name>
    <dbReference type="NCBI Taxonomy" id="54126"/>
    <lineage>
        <taxon>Eukaryota</taxon>
        <taxon>Metazoa</taxon>
        <taxon>Ecdysozoa</taxon>
        <taxon>Nematoda</taxon>
        <taxon>Chromadorea</taxon>
        <taxon>Rhabditida</taxon>
        <taxon>Rhabditina</taxon>
        <taxon>Diplogasteromorpha</taxon>
        <taxon>Diplogasteroidea</taxon>
        <taxon>Neodiplogasteridae</taxon>
        <taxon>Pristionchus</taxon>
    </lineage>
</organism>
<dbReference type="Pfam" id="PF00096">
    <property type="entry name" value="zf-C2H2"/>
    <property type="match status" value="2"/>
</dbReference>
<dbReference type="OrthoDB" id="10046198at2759"/>
<dbReference type="Gene3D" id="3.30.160.60">
    <property type="entry name" value="Classic Zinc Finger"/>
    <property type="match status" value="2"/>
</dbReference>
<feature type="compositionally biased region" description="Polar residues" evidence="11">
    <location>
        <begin position="79"/>
        <end position="89"/>
    </location>
</feature>
<dbReference type="GO" id="GO:0000978">
    <property type="term" value="F:RNA polymerase II cis-regulatory region sequence-specific DNA binding"/>
    <property type="evidence" value="ECO:0000318"/>
    <property type="project" value="GO_Central"/>
</dbReference>
<evidence type="ECO:0000256" key="2">
    <source>
        <dbReference type="ARBA" id="ARBA00022499"/>
    </source>
</evidence>
<dbReference type="FunFam" id="3.30.160.60:FF:000046">
    <property type="entry name" value="Putative B-cell lymphoma/leukemia 11A"/>
    <property type="match status" value="1"/>
</dbReference>
<gene>
    <name evidence="12" type="primary">WBGene00109790</name>
</gene>
<evidence type="ECO:0000256" key="4">
    <source>
        <dbReference type="ARBA" id="ARBA00022737"/>
    </source>
</evidence>
<dbReference type="SUPFAM" id="SSF57667">
    <property type="entry name" value="beta-beta-alpha zinc fingers"/>
    <property type="match status" value="1"/>
</dbReference>
<keyword evidence="10" id="KW-0539">Nucleus</keyword>
<dbReference type="AlphaFoldDB" id="A0A2A6C1Y3"/>
<keyword evidence="7" id="KW-0832">Ubl conjugation</keyword>
<evidence type="ECO:0000256" key="10">
    <source>
        <dbReference type="ARBA" id="ARBA00023242"/>
    </source>
</evidence>
<dbReference type="PROSITE" id="PS50157">
    <property type="entry name" value="ZINC_FINGER_C2H2_2"/>
    <property type="match status" value="2"/>
</dbReference>